<dbReference type="AlphaFoldDB" id="A0ABD3QA35"/>
<dbReference type="SUPFAM" id="SSF50156">
    <property type="entry name" value="PDZ domain-like"/>
    <property type="match status" value="1"/>
</dbReference>
<evidence type="ECO:0000259" key="2">
    <source>
        <dbReference type="SMART" id="SM00228"/>
    </source>
</evidence>
<organism evidence="3 4">
    <name type="scientific">Cyclotella cryptica</name>
    <dbReference type="NCBI Taxonomy" id="29204"/>
    <lineage>
        <taxon>Eukaryota</taxon>
        <taxon>Sar</taxon>
        <taxon>Stramenopiles</taxon>
        <taxon>Ochrophyta</taxon>
        <taxon>Bacillariophyta</taxon>
        <taxon>Coscinodiscophyceae</taxon>
        <taxon>Thalassiosirophycidae</taxon>
        <taxon>Stephanodiscales</taxon>
        <taxon>Stephanodiscaceae</taxon>
        <taxon>Cyclotella</taxon>
    </lineage>
</organism>
<feature type="compositionally biased region" description="Low complexity" evidence="1">
    <location>
        <begin position="206"/>
        <end position="223"/>
    </location>
</feature>
<feature type="compositionally biased region" description="Polar residues" evidence="1">
    <location>
        <begin position="35"/>
        <end position="47"/>
    </location>
</feature>
<dbReference type="EMBL" id="JABMIG020000059">
    <property type="protein sequence ID" value="KAL3796864.1"/>
    <property type="molecule type" value="Genomic_DNA"/>
</dbReference>
<feature type="compositionally biased region" description="Low complexity" evidence="1">
    <location>
        <begin position="184"/>
        <end position="196"/>
    </location>
</feature>
<reference evidence="3 4" key="1">
    <citation type="journal article" date="2020" name="G3 (Bethesda)">
        <title>Improved Reference Genome for Cyclotella cryptica CCMP332, a Model for Cell Wall Morphogenesis, Salinity Adaptation, and Lipid Production in Diatoms (Bacillariophyta).</title>
        <authorList>
            <person name="Roberts W.R."/>
            <person name="Downey K.M."/>
            <person name="Ruck E.C."/>
            <person name="Traller J.C."/>
            <person name="Alverson A.J."/>
        </authorList>
    </citation>
    <scope>NUCLEOTIDE SEQUENCE [LARGE SCALE GENOMIC DNA]</scope>
    <source>
        <strain evidence="3 4">CCMP332</strain>
    </source>
</reference>
<gene>
    <name evidence="3" type="ORF">HJC23_008817</name>
</gene>
<dbReference type="SMART" id="SM00228">
    <property type="entry name" value="PDZ"/>
    <property type="match status" value="1"/>
</dbReference>
<evidence type="ECO:0000256" key="1">
    <source>
        <dbReference type="SAM" id="MobiDB-lite"/>
    </source>
</evidence>
<proteinExistence type="predicted"/>
<dbReference type="PANTHER" id="PTHR38909:SF1">
    <property type="entry name" value="G PROTEIN GAMMA DOMAIN-CONTAINING PROTEIN"/>
    <property type="match status" value="1"/>
</dbReference>
<evidence type="ECO:0000313" key="3">
    <source>
        <dbReference type="EMBL" id="KAL3796864.1"/>
    </source>
</evidence>
<name>A0ABD3QA35_9STRA</name>
<dbReference type="Proteomes" id="UP001516023">
    <property type="component" value="Unassembled WGS sequence"/>
</dbReference>
<keyword evidence="4" id="KW-1185">Reference proteome</keyword>
<sequence>MPSLLCPLFRSKQNNKNTKKKKKTTTTAKSDRNDANATSLPNKSLVHSGNYPEMSGKRDTNSNGMYHPYNSAGTDRSRSTMDTARLSVLSLETNRRANFRDDDSSSLPTIDPDYNPTNDCFSLSDAGGTIGSQSLAATTAFGSATRASSAAFGTMSGSYLERGLYNDAPYNTLNYPGKPHGVMPPSSSRPHPSLPSTRMPPPSTTQQQHQHQQYHLQHHQQQQQLLEIYAPPGKLGVVIDVPPQATTPLVHAIKDTCPIRNEIFVGDQLLAVDDEDVTSMTAMEVSRLISRKSQQRARKLTIRRGRMGVVGGGMVGGGGVVWFDRMEDLGMLLGGLVMIRDNLVCSISEGMGQGERREGTRFFYR</sequence>
<dbReference type="Gene3D" id="2.30.42.10">
    <property type="match status" value="1"/>
</dbReference>
<feature type="region of interest" description="Disordered" evidence="1">
    <location>
        <begin position="1"/>
        <end position="65"/>
    </location>
</feature>
<feature type="domain" description="PDZ" evidence="2">
    <location>
        <begin position="233"/>
        <end position="306"/>
    </location>
</feature>
<accession>A0ABD3QA35</accession>
<dbReference type="PANTHER" id="PTHR38909">
    <property type="entry name" value="G PROTEIN GAMMA DOMAIN-CONTAINING PROTEIN"/>
    <property type="match status" value="1"/>
</dbReference>
<comment type="caution">
    <text evidence="3">The sequence shown here is derived from an EMBL/GenBank/DDBJ whole genome shotgun (WGS) entry which is preliminary data.</text>
</comment>
<feature type="region of interest" description="Disordered" evidence="1">
    <location>
        <begin position="176"/>
        <end position="223"/>
    </location>
</feature>
<dbReference type="InterPro" id="IPR001478">
    <property type="entry name" value="PDZ"/>
</dbReference>
<protein>
    <recommendedName>
        <fullName evidence="2">PDZ domain-containing protein</fullName>
    </recommendedName>
</protein>
<dbReference type="InterPro" id="IPR036034">
    <property type="entry name" value="PDZ_sf"/>
</dbReference>
<evidence type="ECO:0000313" key="4">
    <source>
        <dbReference type="Proteomes" id="UP001516023"/>
    </source>
</evidence>